<dbReference type="EMBL" id="SFCC01000008">
    <property type="protein sequence ID" value="RZQ62645.1"/>
    <property type="molecule type" value="Genomic_DNA"/>
</dbReference>
<keyword evidence="4" id="KW-1185">Reference proteome</keyword>
<name>A0A4V2ELT1_9PSEU</name>
<gene>
    <name evidence="3" type="ORF">EWH70_16920</name>
</gene>
<sequence>MYQTDTGELPVHAPPGEPERRGRWWRGVSGAVAAGMAVLAVAVVGVQVLAWTTDVAGPGTAAVIGHPAVAVVLLLLQRLVDRRPPRAAAVAAVAVLLLSLATLWFFWWL</sequence>
<evidence type="ECO:0000256" key="2">
    <source>
        <dbReference type="SAM" id="Phobius"/>
    </source>
</evidence>
<evidence type="ECO:0000313" key="4">
    <source>
        <dbReference type="Proteomes" id="UP000292003"/>
    </source>
</evidence>
<reference evidence="3 4" key="1">
    <citation type="submission" date="2019-02" db="EMBL/GenBank/DDBJ databases">
        <title>Draft genome sequence of Amycolatopsis sp. 8-3EHSu isolated from roots of Suaeda maritima.</title>
        <authorList>
            <person name="Duangmal K."/>
            <person name="Chantavorakit T."/>
        </authorList>
    </citation>
    <scope>NUCLEOTIDE SEQUENCE [LARGE SCALE GENOMIC DNA]</scope>
    <source>
        <strain evidence="3 4">8-3EHSu</strain>
    </source>
</reference>
<evidence type="ECO:0000313" key="3">
    <source>
        <dbReference type="EMBL" id="RZQ62645.1"/>
    </source>
</evidence>
<evidence type="ECO:0000256" key="1">
    <source>
        <dbReference type="SAM" id="MobiDB-lite"/>
    </source>
</evidence>
<keyword evidence="2" id="KW-1133">Transmembrane helix</keyword>
<proteinExistence type="predicted"/>
<feature type="region of interest" description="Disordered" evidence="1">
    <location>
        <begin position="1"/>
        <end position="20"/>
    </location>
</feature>
<protein>
    <submittedName>
        <fullName evidence="3">Uncharacterized protein</fullName>
    </submittedName>
</protein>
<keyword evidence="2" id="KW-0472">Membrane</keyword>
<feature type="transmembrane region" description="Helical" evidence="2">
    <location>
        <begin position="56"/>
        <end position="76"/>
    </location>
</feature>
<accession>A0A4V2ELT1</accession>
<dbReference type="AlphaFoldDB" id="A0A4V2ELT1"/>
<dbReference type="Proteomes" id="UP000292003">
    <property type="component" value="Unassembled WGS sequence"/>
</dbReference>
<dbReference type="RefSeq" id="WP_130476383.1">
    <property type="nucleotide sequence ID" value="NZ_SFCC01000008.1"/>
</dbReference>
<keyword evidence="2" id="KW-0812">Transmembrane</keyword>
<comment type="caution">
    <text evidence="3">The sequence shown here is derived from an EMBL/GenBank/DDBJ whole genome shotgun (WGS) entry which is preliminary data.</text>
</comment>
<feature type="transmembrane region" description="Helical" evidence="2">
    <location>
        <begin position="88"/>
        <end position="107"/>
    </location>
</feature>
<feature type="transmembrane region" description="Helical" evidence="2">
    <location>
        <begin position="28"/>
        <end position="50"/>
    </location>
</feature>
<organism evidence="3 4">
    <name type="scientific">Amycolatopsis suaedae</name>
    <dbReference type="NCBI Taxonomy" id="2510978"/>
    <lineage>
        <taxon>Bacteria</taxon>
        <taxon>Bacillati</taxon>
        <taxon>Actinomycetota</taxon>
        <taxon>Actinomycetes</taxon>
        <taxon>Pseudonocardiales</taxon>
        <taxon>Pseudonocardiaceae</taxon>
        <taxon>Amycolatopsis</taxon>
    </lineage>
</organism>